<accession>A0A8X6GLK6</accession>
<gene>
    <name evidence="1" type="ORF">TNCT_158831</name>
</gene>
<keyword evidence="2" id="KW-1185">Reference proteome</keyword>
<evidence type="ECO:0000313" key="2">
    <source>
        <dbReference type="Proteomes" id="UP000887116"/>
    </source>
</evidence>
<name>A0A8X6GLK6_TRICU</name>
<organism evidence="1 2">
    <name type="scientific">Trichonephila clavata</name>
    <name type="common">Joro spider</name>
    <name type="synonym">Nephila clavata</name>
    <dbReference type="NCBI Taxonomy" id="2740835"/>
    <lineage>
        <taxon>Eukaryota</taxon>
        <taxon>Metazoa</taxon>
        <taxon>Ecdysozoa</taxon>
        <taxon>Arthropoda</taxon>
        <taxon>Chelicerata</taxon>
        <taxon>Arachnida</taxon>
        <taxon>Araneae</taxon>
        <taxon>Araneomorphae</taxon>
        <taxon>Entelegynae</taxon>
        <taxon>Araneoidea</taxon>
        <taxon>Nephilidae</taxon>
        <taxon>Trichonephila</taxon>
    </lineage>
</organism>
<dbReference type="AlphaFoldDB" id="A0A8X6GLK6"/>
<reference evidence="1" key="1">
    <citation type="submission" date="2020-07" db="EMBL/GenBank/DDBJ databases">
        <title>Multicomponent nature underlies the extraordinary mechanical properties of spider dragline silk.</title>
        <authorList>
            <person name="Kono N."/>
            <person name="Nakamura H."/>
            <person name="Mori M."/>
            <person name="Yoshida Y."/>
            <person name="Ohtoshi R."/>
            <person name="Malay A.D."/>
            <person name="Moran D.A.P."/>
            <person name="Tomita M."/>
            <person name="Numata K."/>
            <person name="Arakawa K."/>
        </authorList>
    </citation>
    <scope>NUCLEOTIDE SEQUENCE</scope>
</reference>
<evidence type="ECO:0000313" key="1">
    <source>
        <dbReference type="EMBL" id="GFR06842.1"/>
    </source>
</evidence>
<proteinExistence type="predicted"/>
<protein>
    <submittedName>
        <fullName evidence="1">Uncharacterized protein</fullName>
    </submittedName>
</protein>
<sequence length="137" mass="15909">MGPEWEFVGPGLGNLLEFSNSCSAPRVRPESGFWRRSRERCQKYIEIRVFFFFARVVKDSFSTISQKLFGIFQKTRTRSDGPKRAASNECQFESESRPQRSLNPFLRFFAFFPGVRTYRNLIFSTGYSHRGPIDASV</sequence>
<dbReference type="Proteomes" id="UP000887116">
    <property type="component" value="Unassembled WGS sequence"/>
</dbReference>
<dbReference type="EMBL" id="BMAO01026071">
    <property type="protein sequence ID" value="GFR06842.1"/>
    <property type="molecule type" value="Genomic_DNA"/>
</dbReference>
<comment type="caution">
    <text evidence="1">The sequence shown here is derived from an EMBL/GenBank/DDBJ whole genome shotgun (WGS) entry which is preliminary data.</text>
</comment>